<reference evidence="2" key="1">
    <citation type="submission" date="2016-10" db="EMBL/GenBank/DDBJ databases">
        <authorList>
            <person name="Varghese N."/>
            <person name="Submissions S."/>
        </authorList>
    </citation>
    <scope>NUCLEOTIDE SEQUENCE [LARGE SCALE GENOMIC DNA]</scope>
    <source>
        <strain evidence="2">DSM 22703</strain>
    </source>
</reference>
<proteinExistence type="predicted"/>
<evidence type="ECO:0000313" key="2">
    <source>
        <dbReference type="Proteomes" id="UP000198756"/>
    </source>
</evidence>
<gene>
    <name evidence="1" type="ORF">SAMN03080617_01299</name>
</gene>
<evidence type="ECO:0000313" key="1">
    <source>
        <dbReference type="EMBL" id="SDA60970.1"/>
    </source>
</evidence>
<protein>
    <submittedName>
        <fullName evidence="1">Uncharacterized protein</fullName>
    </submittedName>
</protein>
<dbReference type="Proteomes" id="UP000198756">
    <property type="component" value="Unassembled WGS sequence"/>
</dbReference>
<keyword evidence="2" id="KW-1185">Reference proteome</keyword>
<dbReference type="EMBL" id="FMXE01000007">
    <property type="protein sequence ID" value="SDA60970.1"/>
    <property type="molecule type" value="Genomic_DNA"/>
</dbReference>
<dbReference type="AlphaFoldDB" id="A0A1G5WSR7"/>
<organism evidence="1 2">
    <name type="scientific">Algoriphagus alkaliphilus</name>
    <dbReference type="NCBI Taxonomy" id="279824"/>
    <lineage>
        <taxon>Bacteria</taxon>
        <taxon>Pseudomonadati</taxon>
        <taxon>Bacteroidota</taxon>
        <taxon>Cytophagia</taxon>
        <taxon>Cytophagales</taxon>
        <taxon>Cyclobacteriaceae</taxon>
        <taxon>Algoriphagus</taxon>
    </lineage>
</organism>
<sequence>MSINLFSSFLVYFLTIDPSFFLGRWKLEKHGPINSLLQSEVLAASDLDDQIAIQNAANLDLENHYLELEKIRSFGQMLNLVMLELLKRLENGT</sequence>
<dbReference type="RefSeq" id="WP_092729131.1">
    <property type="nucleotide sequence ID" value="NZ_FMXE01000007.1"/>
</dbReference>
<accession>A0A1G5WSR7</accession>
<name>A0A1G5WSR7_9BACT</name>